<proteinExistence type="predicted"/>
<dbReference type="RefSeq" id="WP_349094451.1">
    <property type="nucleotide sequence ID" value="NZ_JBBMFL010000016.1"/>
</dbReference>
<dbReference type="InterPro" id="IPR016047">
    <property type="entry name" value="M23ase_b-sheet_dom"/>
</dbReference>
<sequence>MKKYLLTLAALSLVLTSAARKPKNARTQTAAKNSEVAIADSLLAVTARQASLIDSLRSLVVAEHTAGELSGDRNEAEETEEPVVSPEQAAADSVAALQLRLRPTKIESIFDTNGLTVIDTLATDNDAVQVILYSNNSWKYVRNREIAKDSTIFEKYWDTTTLFPYREVDMSGMPKSVVIDLVDSLTCYHCPYQGTVHPHGKYGPRRRRQHQGVDLPLKTGDPVYATFCGRVRISQYNKGGYGNLVIIRHDNGLETYYGHLSERMVEPGQWVEAGQIIGLGGSTGRSTGPHLHFETRYYGQSFDPERLIDFKNGTLSRETFLLKKSFFSIYSNAGQDFEDEIANEEQDKKEAAEKAAMKYYKIRSGDTLGAIARRHGTTVANLCRLNGIKSTTILRIGRSLRVR</sequence>
<dbReference type="InterPro" id="IPR018392">
    <property type="entry name" value="LysM"/>
</dbReference>
<dbReference type="PANTHER" id="PTHR21666">
    <property type="entry name" value="PEPTIDASE-RELATED"/>
    <property type="match status" value="1"/>
</dbReference>
<dbReference type="SUPFAM" id="SSF51261">
    <property type="entry name" value="Duplicated hybrid motif"/>
    <property type="match status" value="1"/>
</dbReference>
<dbReference type="InterPro" id="IPR036779">
    <property type="entry name" value="LysM_dom_sf"/>
</dbReference>
<dbReference type="CDD" id="cd00118">
    <property type="entry name" value="LysM"/>
    <property type="match status" value="1"/>
</dbReference>
<evidence type="ECO:0000313" key="5">
    <source>
        <dbReference type="Proteomes" id="UP001460202"/>
    </source>
</evidence>
<feature type="signal peptide" evidence="2">
    <location>
        <begin position="1"/>
        <end position="19"/>
    </location>
</feature>
<dbReference type="Gene3D" id="3.10.350.10">
    <property type="entry name" value="LysM domain"/>
    <property type="match status" value="1"/>
</dbReference>
<dbReference type="SUPFAM" id="SSF54106">
    <property type="entry name" value="LysM domain"/>
    <property type="match status" value="1"/>
</dbReference>
<name>A0ABV1GZF3_9BACT</name>
<reference evidence="4 5" key="1">
    <citation type="submission" date="2024-03" db="EMBL/GenBank/DDBJ databases">
        <title>Human intestinal bacterial collection.</title>
        <authorList>
            <person name="Pauvert C."/>
            <person name="Hitch T.C.A."/>
            <person name="Clavel T."/>
        </authorList>
    </citation>
    <scope>NUCLEOTIDE SEQUENCE [LARGE SCALE GENOMIC DNA]</scope>
    <source>
        <strain evidence="4 5">CLA-KB-H122</strain>
    </source>
</reference>
<feature type="domain" description="LysM" evidence="3">
    <location>
        <begin position="358"/>
        <end position="402"/>
    </location>
</feature>
<dbReference type="InterPro" id="IPR011055">
    <property type="entry name" value="Dup_hybrid_motif"/>
</dbReference>
<dbReference type="Proteomes" id="UP001460202">
    <property type="component" value="Unassembled WGS sequence"/>
</dbReference>
<dbReference type="CDD" id="cd12797">
    <property type="entry name" value="M23_peptidase"/>
    <property type="match status" value="1"/>
</dbReference>
<organism evidence="4 5">
    <name type="scientific">Alistipes intestinihominis</name>
    <dbReference type="NCBI Taxonomy" id="3133172"/>
    <lineage>
        <taxon>Bacteria</taxon>
        <taxon>Pseudomonadati</taxon>
        <taxon>Bacteroidota</taxon>
        <taxon>Bacteroidia</taxon>
        <taxon>Bacteroidales</taxon>
        <taxon>Rikenellaceae</taxon>
        <taxon>Alistipes</taxon>
    </lineage>
</organism>
<accession>A0ABV1GZF3</accession>
<evidence type="ECO:0000256" key="2">
    <source>
        <dbReference type="SAM" id="SignalP"/>
    </source>
</evidence>
<feature type="chain" id="PRO_5045531943" evidence="2">
    <location>
        <begin position="20"/>
        <end position="403"/>
    </location>
</feature>
<dbReference type="EMBL" id="JBBMFL010000016">
    <property type="protein sequence ID" value="MEQ2545788.1"/>
    <property type="molecule type" value="Genomic_DNA"/>
</dbReference>
<protein>
    <submittedName>
        <fullName evidence="4">M23 family metallopeptidase</fullName>
    </submittedName>
</protein>
<evidence type="ECO:0000256" key="1">
    <source>
        <dbReference type="SAM" id="MobiDB-lite"/>
    </source>
</evidence>
<keyword evidence="5" id="KW-1185">Reference proteome</keyword>
<dbReference type="PANTHER" id="PTHR21666:SF270">
    <property type="entry name" value="MUREIN HYDROLASE ACTIVATOR ENVC"/>
    <property type="match status" value="1"/>
</dbReference>
<keyword evidence="2" id="KW-0732">Signal</keyword>
<evidence type="ECO:0000259" key="3">
    <source>
        <dbReference type="PROSITE" id="PS51782"/>
    </source>
</evidence>
<dbReference type="InterPro" id="IPR050570">
    <property type="entry name" value="Cell_wall_metabolism_enzyme"/>
</dbReference>
<dbReference type="Pfam" id="PF01476">
    <property type="entry name" value="LysM"/>
    <property type="match status" value="1"/>
</dbReference>
<feature type="region of interest" description="Disordered" evidence="1">
    <location>
        <begin position="67"/>
        <end position="87"/>
    </location>
</feature>
<dbReference type="Pfam" id="PF01551">
    <property type="entry name" value="Peptidase_M23"/>
    <property type="match status" value="1"/>
</dbReference>
<gene>
    <name evidence="4" type="ORF">WMO46_12625</name>
</gene>
<dbReference type="Gene3D" id="2.70.70.10">
    <property type="entry name" value="Glucose Permease (Domain IIA)"/>
    <property type="match status" value="1"/>
</dbReference>
<dbReference type="SMART" id="SM00257">
    <property type="entry name" value="LysM"/>
    <property type="match status" value="1"/>
</dbReference>
<dbReference type="PROSITE" id="PS51782">
    <property type="entry name" value="LYSM"/>
    <property type="match status" value="1"/>
</dbReference>
<comment type="caution">
    <text evidence="4">The sequence shown here is derived from an EMBL/GenBank/DDBJ whole genome shotgun (WGS) entry which is preliminary data.</text>
</comment>
<evidence type="ECO:0000313" key="4">
    <source>
        <dbReference type="EMBL" id="MEQ2545788.1"/>
    </source>
</evidence>